<dbReference type="Proteomes" id="UP001434883">
    <property type="component" value="Unassembled WGS sequence"/>
</dbReference>
<evidence type="ECO:0000313" key="3">
    <source>
        <dbReference type="Proteomes" id="UP001434883"/>
    </source>
</evidence>
<accession>A0ABV0S6X1</accession>
<keyword evidence="3" id="KW-1185">Reference proteome</keyword>
<evidence type="ECO:0000313" key="2">
    <source>
        <dbReference type="EMBL" id="MEQ2216300.1"/>
    </source>
</evidence>
<feature type="compositionally biased region" description="Basic and acidic residues" evidence="1">
    <location>
        <begin position="41"/>
        <end position="53"/>
    </location>
</feature>
<organism evidence="2 3">
    <name type="scientific">Xenoophorus captivus</name>
    <dbReference type="NCBI Taxonomy" id="1517983"/>
    <lineage>
        <taxon>Eukaryota</taxon>
        <taxon>Metazoa</taxon>
        <taxon>Chordata</taxon>
        <taxon>Craniata</taxon>
        <taxon>Vertebrata</taxon>
        <taxon>Euteleostomi</taxon>
        <taxon>Actinopterygii</taxon>
        <taxon>Neopterygii</taxon>
        <taxon>Teleostei</taxon>
        <taxon>Neoteleostei</taxon>
        <taxon>Acanthomorphata</taxon>
        <taxon>Ovalentaria</taxon>
        <taxon>Atherinomorphae</taxon>
        <taxon>Cyprinodontiformes</taxon>
        <taxon>Goodeidae</taxon>
        <taxon>Xenoophorus</taxon>
    </lineage>
</organism>
<evidence type="ECO:0000256" key="1">
    <source>
        <dbReference type="SAM" id="MobiDB-lite"/>
    </source>
</evidence>
<gene>
    <name evidence="2" type="ORF">XENOCAPTIV_014002</name>
</gene>
<name>A0ABV0S6X1_9TELE</name>
<comment type="caution">
    <text evidence="2">The sequence shown here is derived from an EMBL/GenBank/DDBJ whole genome shotgun (WGS) entry which is preliminary data.</text>
</comment>
<protein>
    <submittedName>
        <fullName evidence="2">Uncharacterized protein</fullName>
    </submittedName>
</protein>
<reference evidence="2 3" key="1">
    <citation type="submission" date="2021-06" db="EMBL/GenBank/DDBJ databases">
        <authorList>
            <person name="Palmer J.M."/>
        </authorList>
    </citation>
    <scope>NUCLEOTIDE SEQUENCE [LARGE SCALE GENOMIC DNA]</scope>
    <source>
        <strain evidence="2 3">XC_2019</strain>
        <tissue evidence="2">Muscle</tissue>
    </source>
</reference>
<proteinExistence type="predicted"/>
<feature type="region of interest" description="Disordered" evidence="1">
    <location>
        <begin position="22"/>
        <end position="53"/>
    </location>
</feature>
<sequence>MIHTHSHLQAIQITRLKEIGMNMPATSREVGFTPKGQSEPIKLRRGDHKWGTADPEVRSLHQRDISVKIGKEAFFLDLSHNEGTKTTLMKPASLISGVG</sequence>
<dbReference type="EMBL" id="JAHRIN010070130">
    <property type="protein sequence ID" value="MEQ2216300.1"/>
    <property type="molecule type" value="Genomic_DNA"/>
</dbReference>